<evidence type="ECO:0000313" key="14">
    <source>
        <dbReference type="Proteomes" id="UP001196661"/>
    </source>
</evidence>
<keyword evidence="8" id="KW-0547">Nucleotide-binding</keyword>
<comment type="similarity">
    <text evidence="2">Belongs to the SUA5 family.</text>
</comment>
<dbReference type="InterPro" id="IPR050156">
    <property type="entry name" value="TC-AMP_synthase_SUA5"/>
</dbReference>
<dbReference type="PANTHER" id="PTHR17490:SF16">
    <property type="entry name" value="THREONYLCARBAMOYL-AMP SYNTHASE"/>
    <property type="match status" value="1"/>
</dbReference>
<evidence type="ECO:0000256" key="5">
    <source>
        <dbReference type="ARBA" id="ARBA00022679"/>
    </source>
</evidence>
<comment type="subcellular location">
    <subcellularLocation>
        <location evidence="1">Cytoplasm</location>
    </subcellularLocation>
</comment>
<keyword evidence="6" id="KW-0819">tRNA processing</keyword>
<dbReference type="EC" id="2.7.7.87" evidence="3"/>
<keyword evidence="4" id="KW-0963">Cytoplasm</keyword>
<evidence type="ECO:0000256" key="6">
    <source>
        <dbReference type="ARBA" id="ARBA00022694"/>
    </source>
</evidence>
<keyword evidence="7" id="KW-0548">Nucleotidyltransferase</keyword>
<comment type="catalytic activity">
    <reaction evidence="11">
        <text>L-threonine + hydrogencarbonate + ATP = L-threonylcarbamoyladenylate + diphosphate + H2O</text>
        <dbReference type="Rhea" id="RHEA:36407"/>
        <dbReference type="ChEBI" id="CHEBI:15377"/>
        <dbReference type="ChEBI" id="CHEBI:17544"/>
        <dbReference type="ChEBI" id="CHEBI:30616"/>
        <dbReference type="ChEBI" id="CHEBI:33019"/>
        <dbReference type="ChEBI" id="CHEBI:57926"/>
        <dbReference type="ChEBI" id="CHEBI:73682"/>
        <dbReference type="EC" id="2.7.7.87"/>
    </reaction>
</comment>
<dbReference type="RefSeq" id="WP_215616761.1">
    <property type="nucleotide sequence ID" value="NZ_JADOER010000002.1"/>
</dbReference>
<dbReference type="Pfam" id="PF01300">
    <property type="entry name" value="Sua5_yciO_yrdC"/>
    <property type="match status" value="1"/>
</dbReference>
<dbReference type="Proteomes" id="UP001196661">
    <property type="component" value="Unassembled WGS sequence"/>
</dbReference>
<keyword evidence="14" id="KW-1185">Reference proteome</keyword>
<evidence type="ECO:0000256" key="9">
    <source>
        <dbReference type="ARBA" id="ARBA00022840"/>
    </source>
</evidence>
<dbReference type="SUPFAM" id="SSF55821">
    <property type="entry name" value="YrdC/RibB"/>
    <property type="match status" value="1"/>
</dbReference>
<proteinExistence type="inferred from homology"/>
<dbReference type="Gene3D" id="3.90.870.10">
    <property type="entry name" value="DHBP synthase"/>
    <property type="match status" value="1"/>
</dbReference>
<dbReference type="PROSITE" id="PS51163">
    <property type="entry name" value="YRDC"/>
    <property type="match status" value="1"/>
</dbReference>
<evidence type="ECO:0000256" key="1">
    <source>
        <dbReference type="ARBA" id="ARBA00004496"/>
    </source>
</evidence>
<name>A0ABS5XZ26_9CYAN</name>
<dbReference type="EMBL" id="JADOER010000002">
    <property type="protein sequence ID" value="MBT9310862.1"/>
    <property type="molecule type" value="Genomic_DNA"/>
</dbReference>
<organism evidence="13 14">
    <name type="scientific">Leptothoe kymatousa TAU-MAC 1615</name>
    <dbReference type="NCBI Taxonomy" id="2364775"/>
    <lineage>
        <taxon>Bacteria</taxon>
        <taxon>Bacillati</taxon>
        <taxon>Cyanobacteriota</taxon>
        <taxon>Cyanophyceae</taxon>
        <taxon>Nodosilineales</taxon>
        <taxon>Cymatolegaceae</taxon>
        <taxon>Leptothoe</taxon>
        <taxon>Leptothoe kymatousa</taxon>
    </lineage>
</organism>
<dbReference type="InterPro" id="IPR017945">
    <property type="entry name" value="DHBP_synth_RibB-like_a/b_dom"/>
</dbReference>
<reference evidence="13 14" key="1">
    <citation type="journal article" date="2021" name="Mar. Drugs">
        <title>Genome Reduction and Secondary Metabolism of the Marine Sponge-Associated Cyanobacterium Leptothoe.</title>
        <authorList>
            <person name="Konstantinou D."/>
            <person name="Popin R.V."/>
            <person name="Fewer D.P."/>
            <person name="Sivonen K."/>
            <person name="Gkelis S."/>
        </authorList>
    </citation>
    <scope>NUCLEOTIDE SEQUENCE [LARGE SCALE GENOMIC DNA]</scope>
    <source>
        <strain evidence="13 14">TAU-MAC 1615</strain>
    </source>
</reference>
<keyword evidence="5" id="KW-0808">Transferase</keyword>
<evidence type="ECO:0000256" key="10">
    <source>
        <dbReference type="ARBA" id="ARBA00029774"/>
    </source>
</evidence>
<evidence type="ECO:0000256" key="8">
    <source>
        <dbReference type="ARBA" id="ARBA00022741"/>
    </source>
</evidence>
<accession>A0ABS5XZ26</accession>
<sequence>MLSLLEKIARVTGSAPTPLVQAAKIIQQGGLVIVPTHSIYVLACSAFSVQATARLRRAKQSPATKPLTIVVDKDAIASYAHVDQRQSQIIDCIVPHMPVSMWLKKKTHGLDAAIAHSDAVVMYFQETEIGQLYKQCGCPLAISSANMAGGTPVDTVNDAKALFGNDVDYYVGGGDQRSGEPTAHIDIRETPIRLKRAATANPFSVVQAVLSAHHLD</sequence>
<evidence type="ECO:0000256" key="7">
    <source>
        <dbReference type="ARBA" id="ARBA00022695"/>
    </source>
</evidence>
<evidence type="ECO:0000313" key="13">
    <source>
        <dbReference type="EMBL" id="MBT9310862.1"/>
    </source>
</evidence>
<keyword evidence="9" id="KW-0067">ATP-binding</keyword>
<gene>
    <name evidence="13" type="ORF">IXB28_01475</name>
</gene>
<dbReference type="InterPro" id="IPR006070">
    <property type="entry name" value="Sua5-like_dom"/>
</dbReference>
<dbReference type="PANTHER" id="PTHR17490">
    <property type="entry name" value="SUA5"/>
    <property type="match status" value="1"/>
</dbReference>
<feature type="domain" description="YrdC-like" evidence="12">
    <location>
        <begin position="16"/>
        <end position="200"/>
    </location>
</feature>
<evidence type="ECO:0000256" key="3">
    <source>
        <dbReference type="ARBA" id="ARBA00012584"/>
    </source>
</evidence>
<evidence type="ECO:0000256" key="11">
    <source>
        <dbReference type="ARBA" id="ARBA00048366"/>
    </source>
</evidence>
<evidence type="ECO:0000259" key="12">
    <source>
        <dbReference type="PROSITE" id="PS51163"/>
    </source>
</evidence>
<evidence type="ECO:0000256" key="4">
    <source>
        <dbReference type="ARBA" id="ARBA00022490"/>
    </source>
</evidence>
<protein>
    <recommendedName>
        <fullName evidence="10">L-threonylcarbamoyladenylate synthase</fullName>
        <ecNumber evidence="3">2.7.7.87</ecNumber>
    </recommendedName>
    <alternativeName>
        <fullName evidence="10">L-threonylcarbamoyladenylate synthase</fullName>
    </alternativeName>
</protein>
<evidence type="ECO:0000256" key="2">
    <source>
        <dbReference type="ARBA" id="ARBA00007663"/>
    </source>
</evidence>
<comment type="caution">
    <text evidence="13">The sequence shown here is derived from an EMBL/GenBank/DDBJ whole genome shotgun (WGS) entry which is preliminary data.</text>
</comment>